<gene>
    <name evidence="1" type="ORF">MRB53_024399</name>
</gene>
<accession>A0ACC2LC58</accession>
<proteinExistence type="predicted"/>
<keyword evidence="2" id="KW-1185">Reference proteome</keyword>
<evidence type="ECO:0000313" key="2">
    <source>
        <dbReference type="Proteomes" id="UP001234297"/>
    </source>
</evidence>
<protein>
    <submittedName>
        <fullName evidence="1">Uncharacterized protein</fullName>
    </submittedName>
</protein>
<dbReference type="EMBL" id="CM056815">
    <property type="protein sequence ID" value="KAJ8631076.1"/>
    <property type="molecule type" value="Genomic_DNA"/>
</dbReference>
<evidence type="ECO:0000313" key="1">
    <source>
        <dbReference type="EMBL" id="KAJ8631076.1"/>
    </source>
</evidence>
<name>A0ACC2LC58_PERAE</name>
<dbReference type="Proteomes" id="UP001234297">
    <property type="component" value="Chromosome 7"/>
</dbReference>
<sequence length="86" mass="9757">MVLLFLCNAVVCNVRIGNVVLEKELSSVQPRMVQGQSQLPTRWFMSSSTAMKRRACDRTMREPSNLVITEPSFLNEGGRWKADLDL</sequence>
<comment type="caution">
    <text evidence="1">The sequence shown here is derived from an EMBL/GenBank/DDBJ whole genome shotgun (WGS) entry which is preliminary data.</text>
</comment>
<reference evidence="1 2" key="1">
    <citation type="journal article" date="2022" name="Hortic Res">
        <title>A haplotype resolved chromosomal level avocado genome allows analysis of novel avocado genes.</title>
        <authorList>
            <person name="Nath O."/>
            <person name="Fletcher S.J."/>
            <person name="Hayward A."/>
            <person name="Shaw L.M."/>
            <person name="Masouleh A.K."/>
            <person name="Furtado A."/>
            <person name="Henry R.J."/>
            <person name="Mitter N."/>
        </authorList>
    </citation>
    <scope>NUCLEOTIDE SEQUENCE [LARGE SCALE GENOMIC DNA]</scope>
    <source>
        <strain evidence="2">cv. Hass</strain>
    </source>
</reference>
<organism evidence="1 2">
    <name type="scientific">Persea americana</name>
    <name type="common">Avocado</name>
    <dbReference type="NCBI Taxonomy" id="3435"/>
    <lineage>
        <taxon>Eukaryota</taxon>
        <taxon>Viridiplantae</taxon>
        <taxon>Streptophyta</taxon>
        <taxon>Embryophyta</taxon>
        <taxon>Tracheophyta</taxon>
        <taxon>Spermatophyta</taxon>
        <taxon>Magnoliopsida</taxon>
        <taxon>Magnoliidae</taxon>
        <taxon>Laurales</taxon>
        <taxon>Lauraceae</taxon>
        <taxon>Persea</taxon>
    </lineage>
</organism>